<keyword evidence="3" id="KW-0067">ATP-binding</keyword>
<accession>A0A1C4BXI6</accession>
<keyword evidence="4" id="KW-1185">Reference proteome</keyword>
<gene>
    <name evidence="3" type="ORF">GA0061080_102633</name>
</gene>
<dbReference type="PROSITE" id="PS51192">
    <property type="entry name" value="HELICASE_ATP_BIND_1"/>
    <property type="match status" value="1"/>
</dbReference>
<dbReference type="SUPFAM" id="SSF52540">
    <property type="entry name" value="P-loop containing nucleoside triphosphate hydrolases"/>
    <property type="match status" value="1"/>
</dbReference>
<dbReference type="AlphaFoldDB" id="A0A1C4BXI6"/>
<keyword evidence="3" id="KW-0547">Nucleotide-binding</keyword>
<dbReference type="OrthoDB" id="9804086at2"/>
<dbReference type="GO" id="GO:0005829">
    <property type="term" value="C:cytosol"/>
    <property type="evidence" value="ECO:0007669"/>
    <property type="project" value="TreeGrafter"/>
</dbReference>
<dbReference type="PROSITE" id="PS51194">
    <property type="entry name" value="HELICASE_CTER"/>
    <property type="match status" value="1"/>
</dbReference>
<reference evidence="4" key="1">
    <citation type="submission" date="2016-08" db="EMBL/GenBank/DDBJ databases">
        <authorList>
            <person name="Varghese N."/>
            <person name="Submissions Spin"/>
        </authorList>
    </citation>
    <scope>NUCLEOTIDE SEQUENCE [LARGE SCALE GENOMIC DNA]</scope>
    <source>
        <strain evidence="4">R-53144</strain>
    </source>
</reference>
<feature type="domain" description="Helicase C-terminal" evidence="2">
    <location>
        <begin position="216"/>
        <end position="361"/>
    </location>
</feature>
<dbReference type="GO" id="GO:0016787">
    <property type="term" value="F:hydrolase activity"/>
    <property type="evidence" value="ECO:0007669"/>
    <property type="project" value="InterPro"/>
</dbReference>
<evidence type="ECO:0000313" key="3">
    <source>
        <dbReference type="EMBL" id="SCC11611.1"/>
    </source>
</evidence>
<dbReference type="Gene3D" id="3.40.50.300">
    <property type="entry name" value="P-loop containing nucleotide triphosphate hydrolases"/>
    <property type="match status" value="2"/>
</dbReference>
<dbReference type="RefSeq" id="WP_091123765.1">
    <property type="nucleotide sequence ID" value="NZ_FMBA01000026.1"/>
</dbReference>
<feature type="domain" description="Helicase ATP-binding" evidence="1">
    <location>
        <begin position="18"/>
        <end position="166"/>
    </location>
</feature>
<dbReference type="PANTHER" id="PTHR47396">
    <property type="entry name" value="TYPE I RESTRICTION ENZYME ECOKI R PROTEIN"/>
    <property type="match status" value="1"/>
</dbReference>
<dbReference type="InterPro" id="IPR050742">
    <property type="entry name" value="Helicase_Restrict-Modif_Enz"/>
</dbReference>
<dbReference type="GO" id="GO:0005524">
    <property type="term" value="F:ATP binding"/>
    <property type="evidence" value="ECO:0007669"/>
    <property type="project" value="InterPro"/>
</dbReference>
<keyword evidence="3" id="KW-0347">Helicase</keyword>
<protein>
    <submittedName>
        <fullName evidence="3">Helicase conserved C-terminal domain-containing protein</fullName>
    </submittedName>
</protein>
<evidence type="ECO:0000259" key="2">
    <source>
        <dbReference type="PROSITE" id="PS51194"/>
    </source>
</evidence>
<dbReference type="InterPro" id="IPR027417">
    <property type="entry name" value="P-loop_NTPase"/>
</dbReference>
<dbReference type="GO" id="GO:0003677">
    <property type="term" value="F:DNA binding"/>
    <property type="evidence" value="ECO:0007669"/>
    <property type="project" value="InterPro"/>
</dbReference>
<dbReference type="InterPro" id="IPR006935">
    <property type="entry name" value="Helicase/UvrB_N"/>
</dbReference>
<dbReference type="GO" id="GO:0004386">
    <property type="term" value="F:helicase activity"/>
    <property type="evidence" value="ECO:0007669"/>
    <property type="project" value="UniProtKB-KW"/>
</dbReference>
<dbReference type="InterPro" id="IPR001650">
    <property type="entry name" value="Helicase_C-like"/>
</dbReference>
<evidence type="ECO:0000259" key="1">
    <source>
        <dbReference type="PROSITE" id="PS51192"/>
    </source>
</evidence>
<dbReference type="PANTHER" id="PTHR47396:SF1">
    <property type="entry name" value="ATP-DEPENDENT HELICASE IRC3-RELATED"/>
    <property type="match status" value="1"/>
</dbReference>
<sequence length="521" mass="59127">MLNITPNHAQKKGLAELRQNWKEHRTFMVSSPTGSGKTGLAAFITDGFINNNMRVLFIAPYTVLIEQTMARFVQYGIDENLISVIWQKHELYDPRKPIQIASADTLIRRELPADVDLIIIDEAHLKRKKLLAYIKETSAKVIGLSGTPFATFLGQYYEKLIKPTSMKELIQLGELSPYEFYAPTKPNLKGVKSHNTAMGNDYNEDELGEIMCGADLVGDLVQNWLEHGNDLPTVCFCVNVKHANYVTIQFKKSGINAEVMTASTPQDERKLIIERFELGITKILINVGVLVAGFDSDVRCVIYARPTKSEIRWVQCIGRGLRTAEGKDKCVIFDHSGTVHRLGFPDDIEYDKLPSKDDGMKDNKIQERQITEKKPKECPSCKFMKPIGVYTCPKCGYEPLANEDVETDETRNIQKINKGKRTEYSQSEKQSWWSQILFYQHQVAQTKNKSLSDGWCAHVYRSKFGVWPRKLNYCLKEIGPEVRNFILSKQIAYAKSRGLSTQKIQQDLSLATDEVLLGGRA</sequence>
<dbReference type="Proteomes" id="UP000199698">
    <property type="component" value="Unassembled WGS sequence"/>
</dbReference>
<proteinExistence type="predicted"/>
<dbReference type="InterPro" id="IPR014001">
    <property type="entry name" value="Helicase_ATP-bd"/>
</dbReference>
<dbReference type="SMART" id="SM00487">
    <property type="entry name" value="DEXDc"/>
    <property type="match status" value="1"/>
</dbReference>
<dbReference type="Pfam" id="PF00271">
    <property type="entry name" value="Helicase_C"/>
    <property type="match status" value="1"/>
</dbReference>
<dbReference type="Pfam" id="PF04851">
    <property type="entry name" value="ResIII"/>
    <property type="match status" value="1"/>
</dbReference>
<dbReference type="SMART" id="SM00490">
    <property type="entry name" value="HELICc"/>
    <property type="match status" value="1"/>
</dbReference>
<evidence type="ECO:0000313" key="4">
    <source>
        <dbReference type="Proteomes" id="UP000199698"/>
    </source>
</evidence>
<keyword evidence="3" id="KW-0378">Hydrolase</keyword>
<name>A0A1C4BXI6_9GAMM</name>
<dbReference type="EMBL" id="FMBA01000026">
    <property type="protein sequence ID" value="SCC11611.1"/>
    <property type="molecule type" value="Genomic_DNA"/>
</dbReference>
<dbReference type="STRING" id="1798183.GA0061080_102633"/>
<organism evidence="3 4">
    <name type="scientific">Gilliamella intestini</name>
    <dbReference type="NCBI Taxonomy" id="1798183"/>
    <lineage>
        <taxon>Bacteria</taxon>
        <taxon>Pseudomonadati</taxon>
        <taxon>Pseudomonadota</taxon>
        <taxon>Gammaproteobacteria</taxon>
        <taxon>Orbales</taxon>
        <taxon>Orbaceae</taxon>
        <taxon>Gilliamella</taxon>
    </lineage>
</organism>